<name>A0A8T1W6U4_9STRA</name>
<organism evidence="2 3">
    <name type="scientific">Phytophthora pseudosyringae</name>
    <dbReference type="NCBI Taxonomy" id="221518"/>
    <lineage>
        <taxon>Eukaryota</taxon>
        <taxon>Sar</taxon>
        <taxon>Stramenopiles</taxon>
        <taxon>Oomycota</taxon>
        <taxon>Peronosporomycetes</taxon>
        <taxon>Peronosporales</taxon>
        <taxon>Peronosporaceae</taxon>
        <taxon>Phytophthora</taxon>
    </lineage>
</organism>
<reference evidence="2" key="1">
    <citation type="submission" date="2021-02" db="EMBL/GenBank/DDBJ databases">
        <authorList>
            <person name="Palmer J.M."/>
        </authorList>
    </citation>
    <scope>NUCLEOTIDE SEQUENCE</scope>
    <source>
        <strain evidence="2">SCRP734</strain>
    </source>
</reference>
<dbReference type="AlphaFoldDB" id="A0A8T1W6U4"/>
<proteinExistence type="predicted"/>
<dbReference type="Proteomes" id="UP000694044">
    <property type="component" value="Unassembled WGS sequence"/>
</dbReference>
<accession>A0A8T1W6U4</accession>
<sequence>MADFNAYAHSLRNDKPLTRSYDEGVPFFVPQLAKVKTSVMCQGKSQKLLFKYEKASSDANPLSPNALPYRKQGNHNLYTEENLLKRQKLMEDPAVLKAIERYWETFPCVRRGGDTITVHDYVDVFMKFYKALVAPSEFSIGEARYIVEKDWAKDSVDGENMSKLLFFGALFEVADIWTIDISAAEYASFLNKLFERVTMTIYDHVKLQWITAFAELDRIRSFDDPTPPDEDSGNQNLDSNEKPGPLGPILEAPRPPLIKKKARSANALLPPPHPQPSTTNNQRLPELTSAHRGVSDTESNNEGWGTTVDDDFCADDHAGRDPLFERSPMKTRLEQLLEAKRMKSDDDGDSSKTRPPRLALPEIFPQQVLLPIPSIYLNPDLTGVHEAERAARRRLRQNAKLTQRLRRITY</sequence>
<keyword evidence="3" id="KW-1185">Reference proteome</keyword>
<evidence type="ECO:0000313" key="2">
    <source>
        <dbReference type="EMBL" id="KAG7388996.1"/>
    </source>
</evidence>
<gene>
    <name evidence="2" type="ORF">PHYPSEUDO_011459</name>
</gene>
<protein>
    <submittedName>
        <fullName evidence="2">Uncharacterized protein</fullName>
    </submittedName>
</protein>
<dbReference type="OrthoDB" id="439792at2759"/>
<feature type="region of interest" description="Disordered" evidence="1">
    <location>
        <begin position="221"/>
        <end position="253"/>
    </location>
</feature>
<evidence type="ECO:0000313" key="3">
    <source>
        <dbReference type="Proteomes" id="UP000694044"/>
    </source>
</evidence>
<evidence type="ECO:0000256" key="1">
    <source>
        <dbReference type="SAM" id="MobiDB-lite"/>
    </source>
</evidence>
<comment type="caution">
    <text evidence="2">The sequence shown here is derived from an EMBL/GenBank/DDBJ whole genome shotgun (WGS) entry which is preliminary data.</text>
</comment>
<dbReference type="EMBL" id="JAGDFM010000051">
    <property type="protein sequence ID" value="KAG7388996.1"/>
    <property type="molecule type" value="Genomic_DNA"/>
</dbReference>